<dbReference type="InterPro" id="IPR039261">
    <property type="entry name" value="FNR_nucleotide-bd"/>
</dbReference>
<evidence type="ECO:0000256" key="1">
    <source>
        <dbReference type="SAM" id="MobiDB-lite"/>
    </source>
</evidence>
<dbReference type="Pfam" id="PF10418">
    <property type="entry name" value="DHODB_Fe-S_bind"/>
    <property type="match status" value="1"/>
</dbReference>
<dbReference type="InterPro" id="IPR017927">
    <property type="entry name" value="FAD-bd_FR_type"/>
</dbReference>
<dbReference type="PROSITE" id="PS51384">
    <property type="entry name" value="FAD_FR"/>
    <property type="match status" value="1"/>
</dbReference>
<dbReference type="RefSeq" id="WP_318750560.1">
    <property type="nucleotide sequence ID" value="NZ_CP132508.1"/>
</dbReference>
<feature type="region of interest" description="Disordered" evidence="1">
    <location>
        <begin position="230"/>
        <end position="267"/>
    </location>
</feature>
<dbReference type="InterPro" id="IPR019480">
    <property type="entry name" value="Dihydroorotate_DH_Fe-S-bd"/>
</dbReference>
<dbReference type="InterPro" id="IPR037117">
    <property type="entry name" value="Dihydroorotate_DH_ele_sf"/>
</dbReference>
<proteinExistence type="predicted"/>
<sequence>MAPGVASTVLEAPVVAAAAGPLQFVQVRPGAAEAGRPYLGRPFSIADADPDRGRIVLVYRVVGPGTAQLAGLTPGTAVALLGPLGRPAPVRAAGDGPAPLWLAALGWQAVALRLLAARAVAAGVPVTVLLAAEGDDAAALADLWSTLLPRAPAAGAGAAGAAAAGEEGVRAAPVPGHLTVLPPRQVLSLLASAFGDRAGATGAAGSSGVGCGTGAPGRIAAVVPADGGLAAGDDPRVGGSGAAPGTTGPAPPPGSAGGPRPRLFAAGPPPFLRQVQRAVDGRPVDAFLVVDAYMPCGYGACLACAVPVRGGGGTRYVRACREGRWFAAGEVVL</sequence>
<evidence type="ECO:0000313" key="4">
    <source>
        <dbReference type="Proteomes" id="UP001304683"/>
    </source>
</evidence>
<evidence type="ECO:0000313" key="3">
    <source>
        <dbReference type="EMBL" id="WPD18777.1"/>
    </source>
</evidence>
<evidence type="ECO:0000259" key="2">
    <source>
        <dbReference type="PROSITE" id="PS51384"/>
    </source>
</evidence>
<keyword evidence="4" id="KW-1185">Reference proteome</keyword>
<dbReference type="EMBL" id="CP132508">
    <property type="protein sequence ID" value="WPD18777.1"/>
    <property type="molecule type" value="Genomic_DNA"/>
</dbReference>
<feature type="domain" description="FAD-binding FR-type" evidence="2">
    <location>
        <begin position="1"/>
        <end position="90"/>
    </location>
</feature>
<dbReference type="Gene3D" id="2.10.240.10">
    <property type="entry name" value="Dihydroorotate dehydrogenase, electron transfer subunit"/>
    <property type="match status" value="1"/>
</dbReference>
<dbReference type="InterPro" id="IPR050353">
    <property type="entry name" value="PyrK_electron_transfer"/>
</dbReference>
<dbReference type="SUPFAM" id="SSF63380">
    <property type="entry name" value="Riboflavin synthase domain-like"/>
    <property type="match status" value="1"/>
</dbReference>
<organism evidence="3 4">
    <name type="scientific">Thermaerobacter composti</name>
    <dbReference type="NCBI Taxonomy" id="554949"/>
    <lineage>
        <taxon>Bacteria</taxon>
        <taxon>Bacillati</taxon>
        <taxon>Bacillota</taxon>
        <taxon>Clostridia</taxon>
        <taxon>Eubacteriales</taxon>
        <taxon>Clostridiales Family XVII. Incertae Sedis</taxon>
        <taxon>Thermaerobacter</taxon>
    </lineage>
</organism>
<dbReference type="SUPFAM" id="SSF52343">
    <property type="entry name" value="Ferredoxin reductase-like, C-terminal NADP-linked domain"/>
    <property type="match status" value="1"/>
</dbReference>
<dbReference type="PANTHER" id="PTHR43513:SF3">
    <property type="entry name" value="DIHYDROOROTATE DEHYDROGENASE B (NAD(+)), ELECTRON TRANSFER SUBUNIT-RELATED"/>
    <property type="match status" value="1"/>
</dbReference>
<dbReference type="Proteomes" id="UP001304683">
    <property type="component" value="Chromosome"/>
</dbReference>
<name>A0ABZ0QMR6_9FIRM</name>
<reference evidence="3 4" key="1">
    <citation type="submission" date="2023-08" db="EMBL/GenBank/DDBJ databases">
        <title>Genome sequence of Thermaerobacter compostii strain Ins1, a spore-forming filamentous bacterium isolated from a deep geothermal reservoir.</title>
        <authorList>
            <person name="Bregnard D."/>
            <person name="Gonzalez D."/>
            <person name="Junier P."/>
        </authorList>
    </citation>
    <scope>NUCLEOTIDE SEQUENCE [LARGE SCALE GENOMIC DNA]</scope>
    <source>
        <strain evidence="3 4">Ins1</strain>
    </source>
</reference>
<accession>A0ABZ0QMR6</accession>
<protein>
    <recommendedName>
        <fullName evidence="2">FAD-binding FR-type domain-containing protein</fullName>
    </recommendedName>
</protein>
<dbReference type="InterPro" id="IPR017938">
    <property type="entry name" value="Riboflavin_synthase-like_b-brl"/>
</dbReference>
<dbReference type="PANTHER" id="PTHR43513">
    <property type="entry name" value="DIHYDROOROTATE DEHYDROGENASE B (NAD(+)), ELECTRON TRANSFER SUBUNIT"/>
    <property type="match status" value="1"/>
</dbReference>
<gene>
    <name evidence="3" type="ORF">Q5761_10480</name>
</gene>
<dbReference type="Gene3D" id="2.40.30.10">
    <property type="entry name" value="Translation factors"/>
    <property type="match status" value="1"/>
</dbReference>